<dbReference type="RefSeq" id="WP_309928959.1">
    <property type="nucleotide sequence ID" value="NZ_JAVDQZ010000006.1"/>
</dbReference>
<evidence type="ECO:0000313" key="2">
    <source>
        <dbReference type="EMBL" id="MDR6428043.1"/>
    </source>
</evidence>
<feature type="domain" description="GIY-YIG" evidence="1">
    <location>
        <begin position="34"/>
        <end position="126"/>
    </location>
</feature>
<dbReference type="AlphaFoldDB" id="A0AAE4BYM2"/>
<dbReference type="Gene3D" id="3.40.1440.10">
    <property type="entry name" value="GIY-YIG endonuclease"/>
    <property type="match status" value="1"/>
</dbReference>
<evidence type="ECO:0000313" key="3">
    <source>
        <dbReference type="Proteomes" id="UP001184828"/>
    </source>
</evidence>
<dbReference type="InterPro" id="IPR035901">
    <property type="entry name" value="GIY-YIG_endonuc_sf"/>
</dbReference>
<reference evidence="2" key="1">
    <citation type="submission" date="2023-07" db="EMBL/GenBank/DDBJ databases">
        <title>Sorghum-associated microbial communities from plants grown in Nebraska, USA.</title>
        <authorList>
            <person name="Schachtman D."/>
        </authorList>
    </citation>
    <scope>NUCLEOTIDE SEQUENCE</scope>
    <source>
        <strain evidence="2">DS2114</strain>
    </source>
</reference>
<gene>
    <name evidence="2" type="ORF">J2738_004198</name>
</gene>
<evidence type="ECO:0000259" key="1">
    <source>
        <dbReference type="PROSITE" id="PS50164"/>
    </source>
</evidence>
<dbReference type="CDD" id="cd10446">
    <property type="entry name" value="GIY-YIG_unchar_1"/>
    <property type="match status" value="1"/>
</dbReference>
<organism evidence="2 3">
    <name type="scientific">Variovorax paradoxus</name>
    <dbReference type="NCBI Taxonomy" id="34073"/>
    <lineage>
        <taxon>Bacteria</taxon>
        <taxon>Pseudomonadati</taxon>
        <taxon>Pseudomonadota</taxon>
        <taxon>Betaproteobacteria</taxon>
        <taxon>Burkholderiales</taxon>
        <taxon>Comamonadaceae</taxon>
        <taxon>Variovorax</taxon>
    </lineage>
</organism>
<comment type="caution">
    <text evidence="2">The sequence shown here is derived from an EMBL/GenBank/DDBJ whole genome shotgun (WGS) entry which is preliminary data.</text>
</comment>
<dbReference type="EMBL" id="JAVDQZ010000006">
    <property type="protein sequence ID" value="MDR6428043.1"/>
    <property type="molecule type" value="Genomic_DNA"/>
</dbReference>
<protein>
    <recommendedName>
        <fullName evidence="1">GIY-YIG domain-containing protein</fullName>
    </recommendedName>
</protein>
<dbReference type="Proteomes" id="UP001184828">
    <property type="component" value="Unassembled WGS sequence"/>
</dbReference>
<dbReference type="SUPFAM" id="SSF82771">
    <property type="entry name" value="GIY-YIG endonuclease"/>
    <property type="match status" value="1"/>
</dbReference>
<dbReference type="PROSITE" id="PS50164">
    <property type="entry name" value="GIY_YIG"/>
    <property type="match status" value="1"/>
</dbReference>
<accession>A0AAE4BYM2</accession>
<name>A0AAE4BYM2_VARPD</name>
<dbReference type="InterPro" id="IPR000305">
    <property type="entry name" value="GIY-YIG_endonuc"/>
</dbReference>
<proteinExistence type="predicted"/>
<dbReference type="Pfam" id="PF01541">
    <property type="entry name" value="GIY-YIG"/>
    <property type="match status" value="1"/>
</dbReference>
<sequence length="130" mass="14290">MADFPGFKKVNVSFSELAVIVRQGTPSWRAALENVAGVYLISDGLTGKLYVGSATGAGGIWSRWCVYLNGHGENVRLRKLIGEGGAARAEYFHFSVLEIADTHTKPEEVLQREAHWKEVLLSRLHGHNGN</sequence>